<keyword evidence="2" id="KW-1185">Reference proteome</keyword>
<evidence type="ECO:0000313" key="1">
    <source>
        <dbReference type="EMBL" id="CPR14699.1"/>
    </source>
</evidence>
<dbReference type="PANTHER" id="PTHR43042">
    <property type="entry name" value="SAM-DEPENDENT METHYLTRANSFERASE"/>
    <property type="match status" value="1"/>
</dbReference>
<accession>A0A0D6J9M9</accession>
<dbReference type="PANTHER" id="PTHR43042:SF2">
    <property type="entry name" value="SAM-DEPENDENT METHYLTRANSFERASE"/>
    <property type="match status" value="1"/>
</dbReference>
<dbReference type="EMBL" id="LN829119">
    <property type="protein sequence ID" value="CPR14699.1"/>
    <property type="molecule type" value="Genomic_DNA"/>
</dbReference>
<dbReference type="OrthoDB" id="9805492at2"/>
<sequence length="305" mass="33910">MATSPDRNSLELIVTPGCEGYELLDSGGGRKLERFGSVIVDRPERQALWKPALGADRWGRAHAVFSASDEDEEKGRWRIDKAVPDGWPVDVLQARMICRLQGLWHIGLFPEQLPHWQWMGERIARVTARGKERPRVLNLFGYTGAASLIAAAQGAEVTHVDASKKAIGWAKENQSASKLENAPIRWMLDDAAKFVAREVRRGNTYHVILIDPPKFGRGPKNETWDLFQSLPGFLEDCSRLLAPENSAFILTVYAIRASALAFGQLAEQVVEGSEGRFSIGELAISPVHGGNAVPTSLFVRWWRDD</sequence>
<evidence type="ECO:0000313" key="2">
    <source>
        <dbReference type="Proteomes" id="UP000033187"/>
    </source>
</evidence>
<dbReference type="GO" id="GO:0032259">
    <property type="term" value="P:methylation"/>
    <property type="evidence" value="ECO:0007669"/>
    <property type="project" value="UniProtKB-KW"/>
</dbReference>
<dbReference type="KEGG" id="fil:BN1229_v1_0029"/>
<dbReference type="RefSeq" id="WP_046475191.1">
    <property type="nucleotide sequence ID" value="NZ_LN829118.1"/>
</dbReference>
<dbReference type="Pfam" id="PF03602">
    <property type="entry name" value="Cons_hypoth95"/>
    <property type="match status" value="1"/>
</dbReference>
<dbReference type="GO" id="GO:0008168">
    <property type="term" value="F:methyltransferase activity"/>
    <property type="evidence" value="ECO:0007669"/>
    <property type="project" value="UniProtKB-KW"/>
</dbReference>
<dbReference type="InterPro" id="IPR029063">
    <property type="entry name" value="SAM-dependent_MTases_sf"/>
</dbReference>
<protein>
    <submittedName>
        <fullName evidence="1">SAM dependent methyltransferase</fullName>
    </submittedName>
</protein>
<gene>
    <name evidence="1" type="ORF">YBN1229_v1_0030</name>
</gene>
<dbReference type="SUPFAM" id="SSF53335">
    <property type="entry name" value="S-adenosyl-L-methionine-dependent methyltransferases"/>
    <property type="match status" value="1"/>
</dbReference>
<dbReference type="Proteomes" id="UP000033187">
    <property type="component" value="Chromosome 1"/>
</dbReference>
<dbReference type="Gene3D" id="2.60.40.1180">
    <property type="entry name" value="Golgi alpha-mannosidase II"/>
    <property type="match status" value="1"/>
</dbReference>
<proteinExistence type="predicted"/>
<dbReference type="Gene3D" id="3.40.50.150">
    <property type="entry name" value="Vaccinia Virus protein VP39"/>
    <property type="match status" value="1"/>
</dbReference>
<keyword evidence="1" id="KW-0489">Methyltransferase</keyword>
<dbReference type="CDD" id="cd02440">
    <property type="entry name" value="AdoMet_MTases"/>
    <property type="match status" value="1"/>
</dbReference>
<reference evidence="2" key="1">
    <citation type="submission" date="2015-02" db="EMBL/GenBank/DDBJ databases">
        <authorList>
            <person name="Chooi Y.-H."/>
        </authorList>
    </citation>
    <scope>NUCLEOTIDE SEQUENCE [LARGE SCALE GENOMIC DNA]</scope>
    <source>
        <strain evidence="2">strain Y</strain>
    </source>
</reference>
<dbReference type="InterPro" id="IPR013780">
    <property type="entry name" value="Glyco_hydro_b"/>
</dbReference>
<dbReference type="AlphaFoldDB" id="A0A0D6J9M9"/>
<dbReference type="KEGG" id="fiy:BN1229_v1_0030"/>
<name>A0A0D6J9M9_9HYPH</name>
<keyword evidence="1" id="KW-0808">Transferase</keyword>
<organism evidence="1 2">
    <name type="scientific">Candidatus Filomicrobium marinum</name>
    <dbReference type="NCBI Taxonomy" id="1608628"/>
    <lineage>
        <taxon>Bacteria</taxon>
        <taxon>Pseudomonadati</taxon>
        <taxon>Pseudomonadota</taxon>
        <taxon>Alphaproteobacteria</taxon>
        <taxon>Hyphomicrobiales</taxon>
        <taxon>Hyphomicrobiaceae</taxon>
        <taxon>Filomicrobium</taxon>
    </lineage>
</organism>